<dbReference type="PANTHER" id="PTHR37422">
    <property type="entry name" value="TEICHURONIC ACID BIOSYNTHESIS PROTEIN TUAE"/>
    <property type="match status" value="1"/>
</dbReference>
<feature type="transmembrane region" description="Helical" evidence="5">
    <location>
        <begin position="130"/>
        <end position="147"/>
    </location>
</feature>
<evidence type="ECO:0000256" key="1">
    <source>
        <dbReference type="ARBA" id="ARBA00004141"/>
    </source>
</evidence>
<evidence type="ECO:0000259" key="6">
    <source>
        <dbReference type="Pfam" id="PF04932"/>
    </source>
</evidence>
<feature type="transmembrane region" description="Helical" evidence="5">
    <location>
        <begin position="224"/>
        <end position="244"/>
    </location>
</feature>
<reference evidence="7 8" key="1">
    <citation type="submission" date="2018-12" db="EMBL/GenBank/DDBJ databases">
        <title>Genome sequencing of Prevotella sp. KCOM 3155 (= JS262).</title>
        <authorList>
            <person name="Kook J.-K."/>
            <person name="Park S.-N."/>
            <person name="Lim Y.K."/>
        </authorList>
    </citation>
    <scope>NUCLEOTIDE SEQUENCE [LARGE SCALE GENOMIC DNA]</scope>
    <source>
        <strain evidence="7 8">KCOM 3155</strain>
    </source>
</reference>
<keyword evidence="8" id="KW-1185">Reference proteome</keyword>
<feature type="transmembrane region" description="Helical" evidence="5">
    <location>
        <begin position="153"/>
        <end position="173"/>
    </location>
</feature>
<keyword evidence="4 5" id="KW-0472">Membrane</keyword>
<keyword evidence="7" id="KW-0436">Ligase</keyword>
<feature type="transmembrane region" description="Helical" evidence="5">
    <location>
        <begin position="37"/>
        <end position="54"/>
    </location>
</feature>
<dbReference type="PANTHER" id="PTHR37422:SF13">
    <property type="entry name" value="LIPOPOLYSACCHARIDE BIOSYNTHESIS PROTEIN PA4999-RELATED"/>
    <property type="match status" value="1"/>
</dbReference>
<accession>A0A432LH87</accession>
<feature type="transmembrane region" description="Helical" evidence="5">
    <location>
        <begin position="66"/>
        <end position="86"/>
    </location>
</feature>
<organism evidence="7 8">
    <name type="scientific">Prevotella koreensis</name>
    <dbReference type="NCBI Taxonomy" id="2490854"/>
    <lineage>
        <taxon>Bacteria</taxon>
        <taxon>Pseudomonadati</taxon>
        <taxon>Bacteroidota</taxon>
        <taxon>Bacteroidia</taxon>
        <taxon>Bacteroidales</taxon>
        <taxon>Prevotellaceae</taxon>
        <taxon>Prevotella</taxon>
    </lineage>
</organism>
<feature type="transmembrane region" description="Helical" evidence="5">
    <location>
        <begin position="98"/>
        <end position="118"/>
    </location>
</feature>
<comment type="subcellular location">
    <subcellularLocation>
        <location evidence="1">Membrane</location>
        <topology evidence="1">Multi-pass membrane protein</topology>
    </subcellularLocation>
</comment>
<evidence type="ECO:0000313" key="8">
    <source>
        <dbReference type="Proteomes" id="UP000278983"/>
    </source>
</evidence>
<sequence length="397" mass="45509">MLIKVKNISYSYFIFALFILIIASFFNMRAMEHGTEYSVFTRIAMALALLVWAFSAAKLFLPNYKLYLPPTTIILFCVYFLWASIPTLLDDKTQTGDYITNIMYIFTPMFVLVSSFNSAMHTDFERFDKFVFMILLLALAIQYVLIFKEVNFFLTNHLASSYYVLYALPLVLLFKSKWIKLFAIIVVTIILFSSFKRSGVLALAVSLVVYIMISQFVKKKLKPASVLTAIALIAIAGVAFYFLATDNSTGNTILDRFENVDQDQGSGRIPLWEQTIRMIEDQDLSNQIIGNGFNTVLRESTLQLSAHNDFLETAYDFGIIGLLLYIGAFFTLFFVVFKMIRKKSRYAPSIAMLAVIYAIQSMTSHVIIYYWANVFMLSFGYMIGKFQKDETYPEDNI</sequence>
<proteinExistence type="predicted"/>
<evidence type="ECO:0000256" key="4">
    <source>
        <dbReference type="ARBA" id="ARBA00023136"/>
    </source>
</evidence>
<feature type="transmembrane region" description="Helical" evidence="5">
    <location>
        <begin position="349"/>
        <end position="372"/>
    </location>
</feature>
<dbReference type="AlphaFoldDB" id="A0A432LH87"/>
<gene>
    <name evidence="7" type="ORF">EHV08_00995</name>
</gene>
<dbReference type="InterPro" id="IPR051533">
    <property type="entry name" value="WaaL-like"/>
</dbReference>
<keyword evidence="3 5" id="KW-1133">Transmembrane helix</keyword>
<dbReference type="InterPro" id="IPR007016">
    <property type="entry name" value="O-antigen_ligase-rel_domated"/>
</dbReference>
<feature type="domain" description="O-antigen ligase-related" evidence="6">
    <location>
        <begin position="183"/>
        <end position="326"/>
    </location>
</feature>
<feature type="transmembrane region" description="Helical" evidence="5">
    <location>
        <begin position="12"/>
        <end position="31"/>
    </location>
</feature>
<comment type="caution">
    <text evidence="7">The sequence shown here is derived from an EMBL/GenBank/DDBJ whole genome shotgun (WGS) entry which is preliminary data.</text>
</comment>
<evidence type="ECO:0000313" key="7">
    <source>
        <dbReference type="EMBL" id="RUL58483.1"/>
    </source>
</evidence>
<dbReference type="GO" id="GO:0016020">
    <property type="term" value="C:membrane"/>
    <property type="evidence" value="ECO:0007669"/>
    <property type="project" value="UniProtKB-SubCell"/>
</dbReference>
<keyword evidence="2 5" id="KW-0812">Transmembrane</keyword>
<dbReference type="Proteomes" id="UP000278983">
    <property type="component" value="Unassembled WGS sequence"/>
</dbReference>
<feature type="transmembrane region" description="Helical" evidence="5">
    <location>
        <begin position="178"/>
        <end position="195"/>
    </location>
</feature>
<evidence type="ECO:0000256" key="3">
    <source>
        <dbReference type="ARBA" id="ARBA00022989"/>
    </source>
</evidence>
<dbReference type="EMBL" id="RYYU01000001">
    <property type="protein sequence ID" value="RUL58483.1"/>
    <property type="molecule type" value="Genomic_DNA"/>
</dbReference>
<dbReference type="Pfam" id="PF04932">
    <property type="entry name" value="Wzy_C"/>
    <property type="match status" value="1"/>
</dbReference>
<dbReference type="GO" id="GO:0016874">
    <property type="term" value="F:ligase activity"/>
    <property type="evidence" value="ECO:0007669"/>
    <property type="project" value="UniProtKB-KW"/>
</dbReference>
<feature type="transmembrane region" description="Helical" evidence="5">
    <location>
        <begin position="317"/>
        <end position="337"/>
    </location>
</feature>
<feature type="transmembrane region" description="Helical" evidence="5">
    <location>
        <begin position="201"/>
        <end position="217"/>
    </location>
</feature>
<evidence type="ECO:0000256" key="5">
    <source>
        <dbReference type="SAM" id="Phobius"/>
    </source>
</evidence>
<evidence type="ECO:0000256" key="2">
    <source>
        <dbReference type="ARBA" id="ARBA00022692"/>
    </source>
</evidence>
<protein>
    <submittedName>
        <fullName evidence="7">O-antigen ligase family protein</fullName>
    </submittedName>
</protein>
<name>A0A432LH87_9BACT</name>